<accession>A0A165JFD0</accession>
<feature type="region of interest" description="Disordered" evidence="3">
    <location>
        <begin position="145"/>
        <end position="196"/>
    </location>
</feature>
<dbReference type="OMA" id="MAMVNRG"/>
<keyword evidence="2" id="KW-0819">tRNA processing</keyword>
<dbReference type="InterPro" id="IPR011856">
    <property type="entry name" value="tRNA_endonuc-like_dom_sf"/>
</dbReference>
<evidence type="ECO:0000313" key="5">
    <source>
        <dbReference type="EMBL" id="KZF26162.1"/>
    </source>
</evidence>
<dbReference type="PANTHER" id="PTHR28518:SF1">
    <property type="entry name" value="TRNA-SPLICING ENDONUCLEASE SUBUNIT SEN15"/>
    <property type="match status" value="1"/>
</dbReference>
<dbReference type="PANTHER" id="PTHR28518">
    <property type="entry name" value="TRNA-SPLICING ENDONUCLEASE SUBUNIT SEN15"/>
    <property type="match status" value="1"/>
</dbReference>
<evidence type="ECO:0000256" key="1">
    <source>
        <dbReference type="ARBA" id="ARBA00006091"/>
    </source>
</evidence>
<evidence type="ECO:0000313" key="6">
    <source>
        <dbReference type="Proteomes" id="UP000076632"/>
    </source>
</evidence>
<dbReference type="AlphaFoldDB" id="A0A165JFD0"/>
<feature type="compositionally biased region" description="Low complexity" evidence="3">
    <location>
        <begin position="10"/>
        <end position="23"/>
    </location>
</feature>
<dbReference type="GO" id="GO:0000214">
    <property type="term" value="C:tRNA-intron endonuclease complex"/>
    <property type="evidence" value="ECO:0007669"/>
    <property type="project" value="InterPro"/>
</dbReference>
<comment type="similarity">
    <text evidence="1">Belongs to the SEN15 family.</text>
</comment>
<evidence type="ECO:0000256" key="3">
    <source>
        <dbReference type="SAM" id="MobiDB-lite"/>
    </source>
</evidence>
<dbReference type="Proteomes" id="UP000076632">
    <property type="component" value="Unassembled WGS sequence"/>
</dbReference>
<organism evidence="5 6">
    <name type="scientific">Xylona heveae (strain CBS 132557 / TC161)</name>
    <dbReference type="NCBI Taxonomy" id="1328760"/>
    <lineage>
        <taxon>Eukaryota</taxon>
        <taxon>Fungi</taxon>
        <taxon>Dikarya</taxon>
        <taxon>Ascomycota</taxon>
        <taxon>Pezizomycotina</taxon>
        <taxon>Xylonomycetes</taxon>
        <taxon>Xylonales</taxon>
        <taxon>Xylonaceae</taxon>
        <taxon>Xylona</taxon>
    </lineage>
</organism>
<keyword evidence="6" id="KW-1185">Reference proteome</keyword>
<dbReference type="STRING" id="1328760.A0A165JFD0"/>
<feature type="compositionally biased region" description="Basic and acidic residues" evidence="3">
    <location>
        <begin position="145"/>
        <end position="178"/>
    </location>
</feature>
<feature type="region of interest" description="Disordered" evidence="3">
    <location>
        <begin position="1"/>
        <end position="23"/>
    </location>
</feature>
<dbReference type="GeneID" id="28901949"/>
<dbReference type="SUPFAM" id="SSF53032">
    <property type="entry name" value="tRNA-intron endonuclease catalytic domain-like"/>
    <property type="match status" value="1"/>
</dbReference>
<dbReference type="OrthoDB" id="10002170at2759"/>
<dbReference type="GO" id="GO:0000379">
    <property type="term" value="P:tRNA-type intron splice site recognition and cleavage"/>
    <property type="evidence" value="ECO:0007669"/>
    <property type="project" value="InterPro"/>
</dbReference>
<feature type="compositionally biased region" description="Polar residues" evidence="3">
    <location>
        <begin position="179"/>
        <end position="196"/>
    </location>
</feature>
<name>A0A165JFD0_XYLHT</name>
<dbReference type="InterPro" id="IPR018593">
    <property type="entry name" value="tRNA-endonuc_su_Sen15"/>
</dbReference>
<dbReference type="InterPro" id="IPR036167">
    <property type="entry name" value="tRNA_intron_Endo_cat-like_sf"/>
</dbReference>
<dbReference type="InParanoid" id="A0A165JFD0"/>
<dbReference type="GO" id="GO:0000213">
    <property type="term" value="F:tRNA-intron lyase activity"/>
    <property type="evidence" value="ECO:0007669"/>
    <property type="project" value="TreeGrafter"/>
</dbReference>
<dbReference type="Pfam" id="PF09631">
    <property type="entry name" value="Sen15"/>
    <property type="match status" value="2"/>
</dbReference>
<dbReference type="Gene3D" id="3.40.1350.10">
    <property type="match status" value="1"/>
</dbReference>
<proteinExistence type="inferred from homology"/>
<dbReference type="GO" id="GO:0003676">
    <property type="term" value="F:nucleic acid binding"/>
    <property type="evidence" value="ECO:0007669"/>
    <property type="project" value="InterPro"/>
</dbReference>
<reference evidence="5 6" key="1">
    <citation type="journal article" date="2016" name="Fungal Biol.">
        <title>The genome of Xylona heveae provides a window into fungal endophytism.</title>
        <authorList>
            <person name="Gazis R."/>
            <person name="Kuo A."/>
            <person name="Riley R."/>
            <person name="LaButti K."/>
            <person name="Lipzen A."/>
            <person name="Lin J."/>
            <person name="Amirebrahimi M."/>
            <person name="Hesse C.N."/>
            <person name="Spatafora J.W."/>
            <person name="Henrissat B."/>
            <person name="Hainaut M."/>
            <person name="Grigoriev I.V."/>
            <person name="Hibbett D.S."/>
        </authorList>
    </citation>
    <scope>NUCLEOTIDE SEQUENCE [LARGE SCALE GENOMIC DNA]</scope>
    <source>
        <strain evidence="5 6">TC161</strain>
    </source>
</reference>
<evidence type="ECO:0000256" key="2">
    <source>
        <dbReference type="ARBA" id="ARBA00022694"/>
    </source>
</evidence>
<sequence>MATSSLPPRSTLSEILSSPSSTTDLHPPYLTHLALQVQHNLEHQHNWTSLTLHTHSPVTPNAPLPRPMISGVPAQKLYIHPDEQIELIKAGINEKDVQPERMWVLPAHLKEKWTLRRLAEVFGAITKVPPSAETADEQLDESLAAEKRKEQNAPEEGSSHDQENANETEGERVEEDQHSQTAQNNTPSQTEAQKQSQIERNLKRILLATVEDDSTVVYYIIHDGLVKPRQN</sequence>
<gene>
    <name evidence="5" type="ORF">L228DRAFT_6671</name>
</gene>
<feature type="domain" description="tRNA-splicing endonuclease subunit Sen15" evidence="4">
    <location>
        <begin position="36"/>
        <end position="128"/>
    </location>
</feature>
<dbReference type="EMBL" id="KV407454">
    <property type="protein sequence ID" value="KZF26162.1"/>
    <property type="molecule type" value="Genomic_DNA"/>
</dbReference>
<dbReference type="FunFam" id="3.40.1350.10:FF:000012">
    <property type="entry name" value="Probable tRNA-splicing endonuclease subunit sen-15"/>
    <property type="match status" value="1"/>
</dbReference>
<evidence type="ECO:0000259" key="4">
    <source>
        <dbReference type="Pfam" id="PF09631"/>
    </source>
</evidence>
<protein>
    <recommendedName>
        <fullName evidence="4">tRNA-splicing endonuclease subunit Sen15 domain-containing protein</fullName>
    </recommendedName>
</protein>
<feature type="domain" description="tRNA-splicing endonuclease subunit Sen15" evidence="4">
    <location>
        <begin position="197"/>
        <end position="231"/>
    </location>
</feature>
<dbReference type="InterPro" id="IPR042777">
    <property type="entry name" value="Sen15_fungi"/>
</dbReference>
<dbReference type="RefSeq" id="XP_018191717.1">
    <property type="nucleotide sequence ID" value="XM_018336812.1"/>
</dbReference>